<proteinExistence type="predicted"/>
<keyword evidence="2" id="KW-1185">Reference proteome</keyword>
<accession>A0A9X2LYH5</accession>
<organism evidence="1 2">
    <name type="scientific">Streptomyces malaysiensis subsp. samsunensis</name>
    <dbReference type="NCBI Taxonomy" id="459658"/>
    <lineage>
        <taxon>Bacteria</taxon>
        <taxon>Bacillati</taxon>
        <taxon>Actinomycetota</taxon>
        <taxon>Actinomycetes</taxon>
        <taxon>Kitasatosporales</taxon>
        <taxon>Streptomycetaceae</taxon>
        <taxon>Streptomyces</taxon>
        <taxon>Streptomyces violaceusniger group</taxon>
    </lineage>
</organism>
<name>A0A9X2LYH5_STRMQ</name>
<dbReference type="AlphaFoldDB" id="A0A9X2LYH5"/>
<protein>
    <submittedName>
        <fullName evidence="1">Uncharacterized protein</fullName>
    </submittedName>
</protein>
<evidence type="ECO:0000313" key="1">
    <source>
        <dbReference type="EMBL" id="MCQ8831816.1"/>
    </source>
</evidence>
<dbReference type="EMBL" id="JANIIC010000027">
    <property type="protein sequence ID" value="MCQ8831816.1"/>
    <property type="molecule type" value="Genomic_DNA"/>
</dbReference>
<dbReference type="Proteomes" id="UP001142400">
    <property type="component" value="Unassembled WGS sequence"/>
</dbReference>
<evidence type="ECO:0000313" key="2">
    <source>
        <dbReference type="Proteomes" id="UP001142400"/>
    </source>
</evidence>
<sequence>MQNTKNPLSLELAEALDELDLRPDPPHVVQRARRENREQTRQHALRRLRRELGLDD</sequence>
<gene>
    <name evidence="1" type="ORF">NQU54_22770</name>
</gene>
<dbReference type="RefSeq" id="WP_257632695.1">
    <property type="nucleotide sequence ID" value="NZ_JANIIC010000027.1"/>
</dbReference>
<reference evidence="1" key="1">
    <citation type="submission" date="2022-06" db="EMBL/GenBank/DDBJ databases">
        <title>WGS of actinobacteria.</title>
        <authorList>
            <person name="Thawai C."/>
        </authorList>
    </citation>
    <scope>NUCLEOTIDE SEQUENCE</scope>
    <source>
        <strain evidence="1">DSM 42010</strain>
    </source>
</reference>
<comment type="caution">
    <text evidence="1">The sequence shown here is derived from an EMBL/GenBank/DDBJ whole genome shotgun (WGS) entry which is preliminary data.</text>
</comment>